<evidence type="ECO:0000313" key="1">
    <source>
        <dbReference type="EMBL" id="PBC27720.1"/>
    </source>
</evidence>
<gene>
    <name evidence="1" type="ORF">APICC_00766</name>
</gene>
<keyword evidence="2" id="KW-1185">Reference proteome</keyword>
<reference evidence="1 2" key="1">
    <citation type="submission" date="2014-07" db="EMBL/GenBank/DDBJ databases">
        <title>Genomic and transcriptomic analysis on Apis cerana provide comprehensive insights into honey bee biology.</title>
        <authorList>
            <person name="Diao Q."/>
            <person name="Sun L."/>
            <person name="Zheng H."/>
            <person name="Zheng H."/>
            <person name="Xu S."/>
            <person name="Wang S."/>
            <person name="Zeng Z."/>
            <person name="Hu F."/>
            <person name="Su S."/>
            <person name="Wu J."/>
        </authorList>
    </citation>
    <scope>NUCLEOTIDE SEQUENCE [LARGE SCALE GENOMIC DNA]</scope>
    <source>
        <tissue evidence="1">Pupae without intestine</tissue>
    </source>
</reference>
<protein>
    <submittedName>
        <fullName evidence="1">Uncharacterized protein</fullName>
    </submittedName>
</protein>
<dbReference type="AlphaFoldDB" id="A0A2A3E7P5"/>
<sequence length="101" mass="11371">MIISLIFSLFTKNEITVRGVNRSILPRLGGVTGEFYGVDQEWKFAIPILDEGNGRKTRPMFAAESTSEILPSDAGRGKRLGMQIILLHVEMVNYLQNNPEY</sequence>
<proteinExistence type="predicted"/>
<evidence type="ECO:0000313" key="2">
    <source>
        <dbReference type="Proteomes" id="UP000242457"/>
    </source>
</evidence>
<organism evidence="1 2">
    <name type="scientific">Apis cerana cerana</name>
    <name type="common">Oriental honeybee</name>
    <dbReference type="NCBI Taxonomy" id="94128"/>
    <lineage>
        <taxon>Eukaryota</taxon>
        <taxon>Metazoa</taxon>
        <taxon>Ecdysozoa</taxon>
        <taxon>Arthropoda</taxon>
        <taxon>Hexapoda</taxon>
        <taxon>Insecta</taxon>
        <taxon>Pterygota</taxon>
        <taxon>Neoptera</taxon>
        <taxon>Endopterygota</taxon>
        <taxon>Hymenoptera</taxon>
        <taxon>Apocrita</taxon>
        <taxon>Aculeata</taxon>
        <taxon>Apoidea</taxon>
        <taxon>Anthophila</taxon>
        <taxon>Apidae</taxon>
        <taxon>Apis</taxon>
    </lineage>
</organism>
<accession>A0A2A3E7P5</accession>
<dbReference type="EMBL" id="KZ288343">
    <property type="protein sequence ID" value="PBC27720.1"/>
    <property type="molecule type" value="Genomic_DNA"/>
</dbReference>
<name>A0A2A3E7P5_APICC</name>
<dbReference type="Proteomes" id="UP000242457">
    <property type="component" value="Unassembled WGS sequence"/>
</dbReference>